<proteinExistence type="inferred from homology"/>
<evidence type="ECO:0000256" key="6">
    <source>
        <dbReference type="SAM" id="Phobius"/>
    </source>
</evidence>
<dbReference type="GO" id="GO:0015093">
    <property type="term" value="F:ferrous iron transmembrane transporter activity"/>
    <property type="evidence" value="ECO:0007669"/>
    <property type="project" value="TreeGrafter"/>
</dbReference>
<keyword evidence="4 6" id="KW-1133">Transmembrane helix</keyword>
<dbReference type="NCBIfam" id="NF041756">
    <property type="entry name" value="EfeU"/>
    <property type="match status" value="1"/>
</dbReference>
<dbReference type="PANTHER" id="PTHR31632:SF2">
    <property type="entry name" value="PLASMA MEMBRANE IRON PERMEASE"/>
    <property type="match status" value="1"/>
</dbReference>
<feature type="transmembrane region" description="Helical" evidence="6">
    <location>
        <begin position="28"/>
        <end position="47"/>
    </location>
</feature>
<dbReference type="EMBL" id="SJOI01000001">
    <property type="protein sequence ID" value="TCL03349.1"/>
    <property type="molecule type" value="Genomic_DNA"/>
</dbReference>
<feature type="transmembrane region" description="Helical" evidence="6">
    <location>
        <begin position="485"/>
        <end position="510"/>
    </location>
</feature>
<keyword evidence="8" id="KW-1185">Reference proteome</keyword>
<dbReference type="PANTHER" id="PTHR31632">
    <property type="entry name" value="IRON TRANSPORTER FTH1"/>
    <property type="match status" value="1"/>
</dbReference>
<dbReference type="OrthoDB" id="7260758at2"/>
<evidence type="ECO:0000256" key="3">
    <source>
        <dbReference type="ARBA" id="ARBA00022692"/>
    </source>
</evidence>
<feature type="transmembrane region" description="Helical" evidence="6">
    <location>
        <begin position="240"/>
        <end position="258"/>
    </location>
</feature>
<gene>
    <name evidence="7" type="ORF">EZJ58_1411</name>
</gene>
<comment type="similarity">
    <text evidence="2">Belongs to the oxidase-dependent Fe transporter (OFeT) (TC 9.A.10.1) family.</text>
</comment>
<name>A0A4R1N9N0_9GAMM</name>
<evidence type="ECO:0000313" key="7">
    <source>
        <dbReference type="EMBL" id="TCL03349.1"/>
    </source>
</evidence>
<feature type="transmembrane region" description="Helical" evidence="6">
    <location>
        <begin position="99"/>
        <end position="119"/>
    </location>
</feature>
<dbReference type="AlphaFoldDB" id="A0A4R1N9N0"/>
<evidence type="ECO:0000256" key="2">
    <source>
        <dbReference type="ARBA" id="ARBA00008333"/>
    </source>
</evidence>
<sequence length="535" mass="56513">MIGLREGLEAALIVGIIAAFLRKNGKRLTAMWIGVVLAVILSIIVGVALDLAEQSLPQARQEGMESVIGGIAVFFVTGMIAWMNAHAHNMRQQLEAEAANALSQASAYALASMAFLAVLKEGFETSVFLLATFSVAQSAQMAVVGAVIGLLMAVIIGWGIYIGGVKINLSRFFSLTGAFLILVAAGLVISSLRTAHEAGWLNVGQQTALNLSWLVAPGTIQSALITGVLGIPADPRQIEVAGWLIYLIAVALFVYWPLSLRPGPRLSARLRITAAAALAAVALAMFLFYPEPRPAIADQATIVAVADADPQPIGTLRLDAASADSPATLEISTRDGQKKTLILRSDQRQQENYEGIEASVWTLSDASRMPDSPSSVSLDDVVALNGGRIPIGLNPQQHPGPYRADLSMNCSTRVWIADGVLLDANTSASNVLTLSGSGLQTPRTLMINDTGAPSSACHWQVDEAYRDQAVAALNLLASARDERQFWAVAVPVALAIAAILLIVSAGRILIRLCRAAKADTADSKPPCSLNADNLD</sequence>
<feature type="transmembrane region" description="Helical" evidence="6">
    <location>
        <begin position="212"/>
        <end position="233"/>
    </location>
</feature>
<dbReference type="Proteomes" id="UP000294555">
    <property type="component" value="Unassembled WGS sequence"/>
</dbReference>
<feature type="transmembrane region" description="Helical" evidence="6">
    <location>
        <begin position="270"/>
        <end position="289"/>
    </location>
</feature>
<dbReference type="RefSeq" id="WP_132922223.1">
    <property type="nucleotide sequence ID" value="NZ_SJOI01000001.1"/>
</dbReference>
<feature type="transmembrane region" description="Helical" evidence="6">
    <location>
        <begin position="67"/>
        <end position="87"/>
    </location>
</feature>
<organism evidence="7 8">
    <name type="scientific">Sodalis ligni</name>
    <dbReference type="NCBI Taxonomy" id="2697027"/>
    <lineage>
        <taxon>Bacteria</taxon>
        <taxon>Pseudomonadati</taxon>
        <taxon>Pseudomonadota</taxon>
        <taxon>Gammaproteobacteria</taxon>
        <taxon>Enterobacterales</taxon>
        <taxon>Bruguierivoracaceae</taxon>
        <taxon>Sodalis</taxon>
    </lineage>
</organism>
<keyword evidence="5 6" id="KW-0472">Membrane</keyword>
<comment type="subcellular location">
    <subcellularLocation>
        <location evidence="1">Membrane</location>
        <topology evidence="1">Multi-pass membrane protein</topology>
    </subcellularLocation>
</comment>
<dbReference type="GO" id="GO:0033573">
    <property type="term" value="C:high-affinity iron permease complex"/>
    <property type="evidence" value="ECO:0007669"/>
    <property type="project" value="InterPro"/>
</dbReference>
<comment type="caution">
    <text evidence="7">The sequence shown here is derived from an EMBL/GenBank/DDBJ whole genome shotgun (WGS) entry which is preliminary data.</text>
</comment>
<accession>A0A4R1N9N0</accession>
<evidence type="ECO:0000256" key="5">
    <source>
        <dbReference type="ARBA" id="ARBA00023136"/>
    </source>
</evidence>
<keyword evidence="3 6" id="KW-0812">Transmembrane</keyword>
<reference evidence="7 8" key="1">
    <citation type="submission" date="2019-02" db="EMBL/GenBank/DDBJ databases">
        <title>Investigation of anaerobic lignin degradation for improved lignocellulosic biofuels.</title>
        <authorList>
            <person name="Deangelis K."/>
        </authorList>
    </citation>
    <scope>NUCLEOTIDE SEQUENCE [LARGE SCALE GENOMIC DNA]</scope>
    <source>
        <strain evidence="7 8">159R</strain>
    </source>
</reference>
<feature type="transmembrane region" description="Helical" evidence="6">
    <location>
        <begin position="172"/>
        <end position="192"/>
    </location>
</feature>
<dbReference type="InterPro" id="IPR004923">
    <property type="entry name" value="FTR1/Fip1/EfeU"/>
</dbReference>
<dbReference type="Pfam" id="PF03239">
    <property type="entry name" value="FTR1"/>
    <property type="match status" value="1"/>
</dbReference>
<evidence type="ECO:0000256" key="4">
    <source>
        <dbReference type="ARBA" id="ARBA00022989"/>
    </source>
</evidence>
<protein>
    <submittedName>
        <fullName evidence="7">High-affinity iron transporter</fullName>
    </submittedName>
</protein>
<evidence type="ECO:0000256" key="1">
    <source>
        <dbReference type="ARBA" id="ARBA00004141"/>
    </source>
</evidence>
<feature type="transmembrane region" description="Helical" evidence="6">
    <location>
        <begin position="139"/>
        <end position="160"/>
    </location>
</feature>
<evidence type="ECO:0000313" key="8">
    <source>
        <dbReference type="Proteomes" id="UP000294555"/>
    </source>
</evidence>